<feature type="transmembrane region" description="Helical" evidence="12">
    <location>
        <begin position="309"/>
        <end position="328"/>
    </location>
</feature>
<dbReference type="InterPro" id="IPR036543">
    <property type="entry name" value="Guanylate-bd_C_sf"/>
</dbReference>
<proteinExistence type="inferred from homology"/>
<comment type="catalytic activity">
    <reaction evidence="10">
        <text>GTP + H2O = GDP + phosphate + H(+)</text>
        <dbReference type="Rhea" id="RHEA:19669"/>
        <dbReference type="ChEBI" id="CHEBI:15377"/>
        <dbReference type="ChEBI" id="CHEBI:15378"/>
        <dbReference type="ChEBI" id="CHEBI:37565"/>
        <dbReference type="ChEBI" id="CHEBI:43474"/>
        <dbReference type="ChEBI" id="CHEBI:58189"/>
    </reaction>
    <physiologicalReaction direction="left-to-right" evidence="10">
        <dbReference type="Rhea" id="RHEA:19670"/>
    </physiologicalReaction>
</comment>
<keyword evidence="4" id="KW-0378">Hydrolase</keyword>
<evidence type="ECO:0000256" key="12">
    <source>
        <dbReference type="SAM" id="Phobius"/>
    </source>
</evidence>
<keyword evidence="8" id="KW-0342">GTP-binding</keyword>
<evidence type="ECO:0000256" key="5">
    <source>
        <dbReference type="ARBA" id="ARBA00022824"/>
    </source>
</evidence>
<dbReference type="Gene3D" id="3.40.50.300">
    <property type="entry name" value="P-loop containing nucleotide triphosphate hydrolases"/>
    <property type="match status" value="1"/>
</dbReference>
<dbReference type="SUPFAM" id="SSF52540">
    <property type="entry name" value="P-loop containing nucleoside triphosphate hydrolases"/>
    <property type="match status" value="1"/>
</dbReference>
<reference evidence="14" key="2">
    <citation type="submission" date="2016-04" db="UniProtKB">
        <authorList>
            <consortium name="EnsemblMetazoa"/>
        </authorList>
    </citation>
    <scope>IDENTIFICATION</scope>
</reference>
<dbReference type="SUPFAM" id="SSF48340">
    <property type="entry name" value="Interferon-induced guanylate-binding protein 1 (GBP1), C-terminal domain"/>
    <property type="match status" value="1"/>
</dbReference>
<evidence type="ECO:0000256" key="2">
    <source>
        <dbReference type="ARBA" id="ARBA00022692"/>
    </source>
</evidence>
<dbReference type="GO" id="GO:0005525">
    <property type="term" value="F:GTP binding"/>
    <property type="evidence" value="ECO:0007669"/>
    <property type="project" value="UniProtKB-KW"/>
</dbReference>
<keyword evidence="3" id="KW-0547">Nucleotide-binding</keyword>
<feature type="transmembrane region" description="Helical" evidence="12">
    <location>
        <begin position="343"/>
        <end position="366"/>
    </location>
</feature>
<organism evidence="14 15">
    <name type="scientific">Tetranychus urticae</name>
    <name type="common">Two-spotted spider mite</name>
    <dbReference type="NCBI Taxonomy" id="32264"/>
    <lineage>
        <taxon>Eukaryota</taxon>
        <taxon>Metazoa</taxon>
        <taxon>Ecdysozoa</taxon>
        <taxon>Arthropoda</taxon>
        <taxon>Chelicerata</taxon>
        <taxon>Arachnida</taxon>
        <taxon>Acari</taxon>
        <taxon>Acariformes</taxon>
        <taxon>Trombidiformes</taxon>
        <taxon>Prostigmata</taxon>
        <taxon>Eleutherengona</taxon>
        <taxon>Raphignathae</taxon>
        <taxon>Tetranychoidea</taxon>
        <taxon>Tetranychidae</taxon>
        <taxon>Tetranychus</taxon>
    </lineage>
</organism>
<dbReference type="PANTHER" id="PTHR10751">
    <property type="entry name" value="GUANYLATE BINDING PROTEIN"/>
    <property type="match status" value="1"/>
</dbReference>
<keyword evidence="2 12" id="KW-0812">Transmembrane</keyword>
<dbReference type="EnsemblMetazoa" id="tetur10g05844.1">
    <property type="protein sequence ID" value="tetur10g05844.1"/>
    <property type="gene ID" value="tetur10g05844"/>
</dbReference>
<dbReference type="Proteomes" id="UP000015104">
    <property type="component" value="Unassembled WGS sequence"/>
</dbReference>
<evidence type="ECO:0000313" key="15">
    <source>
        <dbReference type="Proteomes" id="UP000015104"/>
    </source>
</evidence>
<keyword evidence="9 12" id="KW-0472">Membrane</keyword>
<keyword evidence="6" id="KW-0460">Magnesium</keyword>
<dbReference type="InterPro" id="IPR015894">
    <property type="entry name" value="Guanylate-bd_N"/>
</dbReference>
<evidence type="ECO:0000256" key="4">
    <source>
        <dbReference type="ARBA" id="ARBA00022801"/>
    </source>
</evidence>
<dbReference type="Gene3D" id="1.20.58.420">
    <property type="entry name" value="AHSP"/>
    <property type="match status" value="1"/>
</dbReference>
<comment type="similarity">
    <text evidence="11">Belongs to the TRAFAC class dynamin-like GTPase superfamily. GB1/RHD3 GTPase family.</text>
</comment>
<dbReference type="Pfam" id="PF02263">
    <property type="entry name" value="GBP"/>
    <property type="match status" value="1"/>
</dbReference>
<evidence type="ECO:0000259" key="13">
    <source>
        <dbReference type="PROSITE" id="PS51715"/>
    </source>
</evidence>
<name>A0A158P503_TETUR</name>
<comment type="subcellular location">
    <subcellularLocation>
        <location evidence="1">Endoplasmic reticulum membrane</location>
        <topology evidence="1">Multi-pass membrane protein</topology>
    </subcellularLocation>
</comment>
<feature type="domain" description="GB1/RHD3-type G" evidence="13">
    <location>
        <begin position="1"/>
        <end position="175"/>
    </location>
</feature>
<dbReference type="GO" id="GO:0005789">
    <property type="term" value="C:endoplasmic reticulum membrane"/>
    <property type="evidence" value="ECO:0007669"/>
    <property type="project" value="UniProtKB-SubCell"/>
</dbReference>
<protein>
    <recommendedName>
        <fullName evidence="13">GB1/RHD3-type G domain-containing protein</fullName>
    </recommendedName>
</protein>
<evidence type="ECO:0000256" key="11">
    <source>
        <dbReference type="PROSITE-ProRule" id="PRU01052"/>
    </source>
</evidence>
<evidence type="ECO:0000256" key="10">
    <source>
        <dbReference type="ARBA" id="ARBA00049117"/>
    </source>
</evidence>
<dbReference type="GO" id="GO:0003924">
    <property type="term" value="F:GTPase activity"/>
    <property type="evidence" value="ECO:0007669"/>
    <property type="project" value="InterPro"/>
</dbReference>
<dbReference type="EMBL" id="CAEY01000038">
    <property type="status" value="NOT_ANNOTATED_CDS"/>
    <property type="molecule type" value="Genomic_DNA"/>
</dbReference>
<keyword evidence="7 12" id="KW-1133">Transmembrane helix</keyword>
<dbReference type="Pfam" id="PF02841">
    <property type="entry name" value="GBP_C"/>
    <property type="match status" value="1"/>
</dbReference>
<sequence>MYKSKFQRVEYLFLIVNLTYFINATRDSATVFALSTMTSSIQIFNIMLNLQEDNLQFLELFTEYGKLALEASPDVKPFQKLMFLVRDWPYADAHEYGLKGGQSLLDKRLEIMEDMPEELQRLRRNIRSCFADIECFLMPHPGFEVSTKKFDGRTKDVSPKFIDFLKTLIPLLVSPYTIRLKNIGGEEVSGRQLLEYFKVYTSIFKGDTIPGPKSMLEATAEANNLAAIASARDLYMSSMEEMCGGNKPYLNESLLQRKHEQYRSEALDCFLKFRKMGGKEIEEMYMKQLEESISTAFTHFCAQNKSKNMLNLFGSSFILLVWSFILYFCSKIFESIALPLSNLFFLCATCSFALLLTYTSSFFPAFREDFRHQQYQWILKITKSMKDANFYCIFFKKS</sequence>
<evidence type="ECO:0000256" key="3">
    <source>
        <dbReference type="ARBA" id="ARBA00022741"/>
    </source>
</evidence>
<accession>A0A158P503</accession>
<dbReference type="InterPro" id="IPR003191">
    <property type="entry name" value="Guanylate-bd/ATL_C"/>
</dbReference>
<reference evidence="15" key="1">
    <citation type="submission" date="2011-08" db="EMBL/GenBank/DDBJ databases">
        <authorList>
            <person name="Rombauts S."/>
        </authorList>
    </citation>
    <scope>NUCLEOTIDE SEQUENCE</scope>
    <source>
        <strain evidence="15">London</strain>
    </source>
</reference>
<evidence type="ECO:0000256" key="9">
    <source>
        <dbReference type="ARBA" id="ARBA00023136"/>
    </source>
</evidence>
<dbReference type="AlphaFoldDB" id="A0A158P503"/>
<dbReference type="FunFam" id="1.20.58.420:FF:000001">
    <property type="entry name" value="Atlastin-1 isoform 1"/>
    <property type="match status" value="1"/>
</dbReference>
<dbReference type="InterPro" id="IPR027417">
    <property type="entry name" value="P-loop_NTPase"/>
</dbReference>
<dbReference type="InterPro" id="IPR030386">
    <property type="entry name" value="G_GB1_RHD3_dom"/>
</dbReference>
<dbReference type="PROSITE" id="PS51715">
    <property type="entry name" value="G_GB1_RHD3"/>
    <property type="match status" value="1"/>
</dbReference>
<keyword evidence="15" id="KW-1185">Reference proteome</keyword>
<evidence type="ECO:0000256" key="6">
    <source>
        <dbReference type="ARBA" id="ARBA00022842"/>
    </source>
</evidence>
<evidence type="ECO:0000256" key="8">
    <source>
        <dbReference type="ARBA" id="ARBA00023134"/>
    </source>
</evidence>
<evidence type="ECO:0000256" key="1">
    <source>
        <dbReference type="ARBA" id="ARBA00004477"/>
    </source>
</evidence>
<evidence type="ECO:0000313" key="14">
    <source>
        <dbReference type="EnsemblMetazoa" id="tetur10g05844.1"/>
    </source>
</evidence>
<evidence type="ECO:0000256" key="7">
    <source>
        <dbReference type="ARBA" id="ARBA00022989"/>
    </source>
</evidence>
<keyword evidence="5" id="KW-0256">Endoplasmic reticulum</keyword>